<name>A0A3E2NXN3_9SPHI</name>
<dbReference type="OrthoDB" id="9773828at2"/>
<keyword evidence="3" id="KW-1185">Reference proteome</keyword>
<evidence type="ECO:0000313" key="2">
    <source>
        <dbReference type="EMBL" id="RFZ85778.1"/>
    </source>
</evidence>
<dbReference type="Gene3D" id="3.20.20.100">
    <property type="entry name" value="NADP-dependent oxidoreductase domain"/>
    <property type="match status" value="1"/>
</dbReference>
<dbReference type="Pfam" id="PF00248">
    <property type="entry name" value="Aldo_ket_red"/>
    <property type="match status" value="1"/>
</dbReference>
<reference evidence="2 3" key="1">
    <citation type="submission" date="2018-08" db="EMBL/GenBank/DDBJ databases">
        <title>Mucilaginibacter terrae sp. nov., isolated from manganese diggings.</title>
        <authorList>
            <person name="Huang Y."/>
            <person name="Zhou Z."/>
        </authorList>
    </citation>
    <scope>NUCLEOTIDE SEQUENCE [LARGE SCALE GENOMIC DNA]</scope>
    <source>
        <strain evidence="2 3">ZH6</strain>
    </source>
</reference>
<dbReference type="RefSeq" id="WP_117382675.1">
    <property type="nucleotide sequence ID" value="NZ_QWDE01000001.1"/>
</dbReference>
<dbReference type="InterPro" id="IPR023210">
    <property type="entry name" value="NADP_OxRdtase_dom"/>
</dbReference>
<dbReference type="PANTHER" id="PTHR43312:SF1">
    <property type="entry name" value="NADP-DEPENDENT OXIDOREDUCTASE DOMAIN-CONTAINING PROTEIN"/>
    <property type="match status" value="1"/>
</dbReference>
<dbReference type="InterPro" id="IPR036812">
    <property type="entry name" value="NAD(P)_OxRdtase_dom_sf"/>
</dbReference>
<dbReference type="EMBL" id="QWDE01000001">
    <property type="protein sequence ID" value="RFZ85778.1"/>
    <property type="molecule type" value="Genomic_DNA"/>
</dbReference>
<organism evidence="2 3">
    <name type="scientific">Mucilaginibacter terrenus</name>
    <dbReference type="NCBI Taxonomy" id="2482727"/>
    <lineage>
        <taxon>Bacteria</taxon>
        <taxon>Pseudomonadati</taxon>
        <taxon>Bacteroidota</taxon>
        <taxon>Sphingobacteriia</taxon>
        <taxon>Sphingobacteriales</taxon>
        <taxon>Sphingobacteriaceae</taxon>
        <taxon>Mucilaginibacter</taxon>
    </lineage>
</organism>
<dbReference type="SUPFAM" id="SSF51430">
    <property type="entry name" value="NAD(P)-linked oxidoreductase"/>
    <property type="match status" value="1"/>
</dbReference>
<dbReference type="Proteomes" id="UP000260823">
    <property type="component" value="Unassembled WGS sequence"/>
</dbReference>
<protein>
    <submittedName>
        <fullName evidence="2">Aldo/keto reductase</fullName>
    </submittedName>
</protein>
<dbReference type="AlphaFoldDB" id="A0A3E2NXN3"/>
<proteinExistence type="predicted"/>
<comment type="caution">
    <text evidence="2">The sequence shown here is derived from an EMBL/GenBank/DDBJ whole genome shotgun (WGS) entry which is preliminary data.</text>
</comment>
<dbReference type="PANTHER" id="PTHR43312">
    <property type="entry name" value="D-THREO-ALDOSE 1-DEHYDROGENASE"/>
    <property type="match status" value="1"/>
</dbReference>
<evidence type="ECO:0000313" key="3">
    <source>
        <dbReference type="Proteomes" id="UP000260823"/>
    </source>
</evidence>
<feature type="domain" description="NADP-dependent oxidoreductase" evidence="1">
    <location>
        <begin position="14"/>
        <end position="188"/>
    </location>
</feature>
<sequence length="279" mass="31643">MRKVELCNGIISSKLGFGCASILGAIDSSTARRAVHGALAHEINYFDLARSYGYGEAESFLGNILKDRRKDVVIASKFGIKANWKAKLLKPIKPVVRLLKSKTADKKIVADKGAPVSTIADRFHNRVEITAKEMVDSLEQSLRNLKTDYLDYFFVHEPVCAIYDIDEVLRAAEALKQSGKIRAFGLAFNLLDKQIHERYLHHFDLLQFNKPLDDTAYQSTLSERQNKPNVLFSILRGLKNDEITQDVFGRLMEDFPQSVLLCSMFNEKHIEQNATFFNI</sequence>
<gene>
    <name evidence="2" type="ORF">DYU05_09335</name>
</gene>
<accession>A0A3E2NXN3</accession>
<evidence type="ECO:0000259" key="1">
    <source>
        <dbReference type="Pfam" id="PF00248"/>
    </source>
</evidence>
<dbReference type="InterPro" id="IPR053135">
    <property type="entry name" value="AKR2_Oxidoreductase"/>
</dbReference>